<sequence>MSEPPPFPKQSDALKLKAKIRPVTRINRKVLMAGAAIGVLGIFAAISVAFAPPTSLEATNHTELYNTVTKRTPDGLTELPASYANWNPDTPRLGTPLSGDLGATVVAEEQEWGLTPDWQVPPSPDFRPSQEEEAARARKLADAKTADQALKAGVFFDMSLQRPIPDTQSPERPSEKFGSELLALATRAGDASTWRSPDTTANFQKRKIAFAESGTDDNIYNPHGLETPASPFQLMAGSLISASLVTGINSDLPGTVIAQVTQPVYDSISGNYVLIPQGARLIGRYQSEISFGQSRALLVWDRILFPDGRSIRISEPGADATGAAGLSDRTDNHWNKVLAAAGLATILGMGAEFGKDDDGVERAIRRGFGDSISDAGQRVVDRNLAIQPTLRIRPGWPVRVLVTRDIVLPPLRQ</sequence>
<proteinExistence type="inferred from homology"/>
<keyword evidence="4 6" id="KW-1133">Transmembrane helix</keyword>
<feature type="transmembrane region" description="Helical" evidence="6">
    <location>
        <begin position="30"/>
        <end position="51"/>
    </location>
</feature>
<reference evidence="7 8" key="1">
    <citation type="journal article" date="2018" name="Nat. Biotechnol.">
        <title>A standardized bacterial taxonomy based on genome phylogeny substantially revises the tree of life.</title>
        <authorList>
            <person name="Parks D.H."/>
            <person name="Chuvochina M."/>
            <person name="Waite D.W."/>
            <person name="Rinke C."/>
            <person name="Skarshewski A."/>
            <person name="Chaumeil P.A."/>
            <person name="Hugenholtz P."/>
        </authorList>
    </citation>
    <scope>NUCLEOTIDE SEQUENCE [LARGE SCALE GENOMIC DNA]</scope>
    <source>
        <strain evidence="7">UBA8733</strain>
    </source>
</reference>
<comment type="caution">
    <text evidence="7">The sequence shown here is derived from an EMBL/GenBank/DDBJ whole genome shotgun (WGS) entry which is preliminary data.</text>
</comment>
<comment type="subcellular location">
    <subcellularLocation>
        <location evidence="1">Membrane</location>
        <topology evidence="1">Single-pass membrane protein</topology>
    </subcellularLocation>
</comment>
<organism evidence="7 8">
    <name type="scientific">Hyphomonas adhaerens</name>
    <dbReference type="NCBI Taxonomy" id="81029"/>
    <lineage>
        <taxon>Bacteria</taxon>
        <taxon>Pseudomonadati</taxon>
        <taxon>Pseudomonadota</taxon>
        <taxon>Alphaproteobacteria</taxon>
        <taxon>Hyphomonadales</taxon>
        <taxon>Hyphomonadaceae</taxon>
        <taxon>Hyphomonas</taxon>
    </lineage>
</organism>
<gene>
    <name evidence="7" type="ORF">DCG58_01400</name>
</gene>
<keyword evidence="5 6" id="KW-0472">Membrane</keyword>
<name>A0A3B9GTK0_9PROT</name>
<evidence type="ECO:0000256" key="2">
    <source>
        <dbReference type="ARBA" id="ARBA00010265"/>
    </source>
</evidence>
<dbReference type="Pfam" id="PF03743">
    <property type="entry name" value="TrbI"/>
    <property type="match status" value="1"/>
</dbReference>
<evidence type="ECO:0000256" key="1">
    <source>
        <dbReference type="ARBA" id="ARBA00004167"/>
    </source>
</evidence>
<dbReference type="RefSeq" id="WP_272986521.1">
    <property type="nucleotide sequence ID" value="NZ_CALCOC010000254.1"/>
</dbReference>
<evidence type="ECO:0000313" key="7">
    <source>
        <dbReference type="EMBL" id="HAE25790.1"/>
    </source>
</evidence>
<dbReference type="InterPro" id="IPR005498">
    <property type="entry name" value="T4SS_VirB10/TraB/TrbI"/>
</dbReference>
<dbReference type="GO" id="GO:0016020">
    <property type="term" value="C:membrane"/>
    <property type="evidence" value="ECO:0007669"/>
    <property type="project" value="UniProtKB-SubCell"/>
</dbReference>
<dbReference type="EMBL" id="DMAN01000028">
    <property type="protein sequence ID" value="HAE25790.1"/>
    <property type="molecule type" value="Genomic_DNA"/>
</dbReference>
<evidence type="ECO:0000256" key="6">
    <source>
        <dbReference type="SAM" id="Phobius"/>
    </source>
</evidence>
<dbReference type="InterPro" id="IPR042217">
    <property type="entry name" value="T4SS_VirB10/TrbI"/>
</dbReference>
<accession>A0A3B9GTK0</accession>
<comment type="similarity">
    <text evidence="2">Belongs to the TrbI/VirB10 family.</text>
</comment>
<protein>
    <submittedName>
        <fullName evidence="7">Conjugal transfer protein TrbI</fullName>
    </submittedName>
</protein>
<evidence type="ECO:0000313" key="8">
    <source>
        <dbReference type="Proteomes" id="UP000259610"/>
    </source>
</evidence>
<evidence type="ECO:0000256" key="4">
    <source>
        <dbReference type="ARBA" id="ARBA00022989"/>
    </source>
</evidence>
<keyword evidence="3 6" id="KW-0812">Transmembrane</keyword>
<dbReference type="Proteomes" id="UP000259610">
    <property type="component" value="Unassembled WGS sequence"/>
</dbReference>
<dbReference type="CDD" id="cd16429">
    <property type="entry name" value="VirB10"/>
    <property type="match status" value="1"/>
</dbReference>
<evidence type="ECO:0000256" key="5">
    <source>
        <dbReference type="ARBA" id="ARBA00023136"/>
    </source>
</evidence>
<dbReference type="Gene3D" id="2.40.128.260">
    <property type="entry name" value="Type IV secretion system, VirB10/TraB/TrbI"/>
    <property type="match status" value="1"/>
</dbReference>
<dbReference type="AlphaFoldDB" id="A0A3B9GTK0"/>
<evidence type="ECO:0000256" key="3">
    <source>
        <dbReference type="ARBA" id="ARBA00022692"/>
    </source>
</evidence>